<keyword evidence="5" id="KW-0227">DNA damage</keyword>
<name>A0A811KSE5_9BILA</name>
<evidence type="ECO:0000256" key="2">
    <source>
        <dbReference type="ARBA" id="ARBA00009240"/>
    </source>
</evidence>
<dbReference type="GO" id="GO:0008270">
    <property type="term" value="F:zinc ion binding"/>
    <property type="evidence" value="ECO:0007669"/>
    <property type="project" value="UniProtKB-KW"/>
</dbReference>
<evidence type="ECO:0000256" key="9">
    <source>
        <dbReference type="ARBA" id="ARBA00023204"/>
    </source>
</evidence>
<keyword evidence="3" id="KW-0158">Chromosome</keyword>
<evidence type="ECO:0000256" key="3">
    <source>
        <dbReference type="ARBA" id="ARBA00022454"/>
    </source>
</evidence>
<evidence type="ECO:0000313" key="12">
    <source>
        <dbReference type="EMBL" id="CAD5218254.1"/>
    </source>
</evidence>
<dbReference type="InterPro" id="IPR049431">
    <property type="entry name" value="UVSSA_C"/>
</dbReference>
<sequence>MEEQDLRIVRRAVNGILSEFDYKTNELNQRSIKEITSVIKKNDGVIFGFCVQIFEELNKKDCDRRLGMVLITDYFFQRSHKFRLEIIKHLQDFMMLSLETDAVRCPLPDPVSAARNLKKWSLKIVKGWIEKFGAGYVKLKGAEQYLKNNKNFDFQASGAELLIERQRTEEDNFKQRVNAKKCGEAIQQVLNESRPDILRTLLECRNSIDLLYPDIFEQNSTDKPTSSKDLTPAEFQKLHGYKPNTDVEVVIRSGNIVIEENEDNKDLVNALQDAAILLKKSMSTLQKWLKRLVQVGGDQNQALVKEIVELKGSLQRELNRCDQLKIVKADSDEDDESDGFVDVEDDEAALLGFDADELPPTSNLAEVDDQKPSTSMLPSSSSEGHNNVKNGQNDDDLEQKPSTSLELDDEKPLNLKSTPKTAKTLKSLPKDDIPRVRFGLDLKYWGQKVEPASVDRNIFDGHRFWKGYDPGSDTAKEAEEIYTEREILFIGKRPEIKKSCRFPMENGKLCPRMDLERCPFHGPIVERDEMGFPVHELGRT</sequence>
<organism evidence="12 13">
    <name type="scientific">Bursaphelenchus okinawaensis</name>
    <dbReference type="NCBI Taxonomy" id="465554"/>
    <lineage>
        <taxon>Eukaryota</taxon>
        <taxon>Metazoa</taxon>
        <taxon>Ecdysozoa</taxon>
        <taxon>Nematoda</taxon>
        <taxon>Chromadorea</taxon>
        <taxon>Rhabditida</taxon>
        <taxon>Tylenchina</taxon>
        <taxon>Tylenchomorpha</taxon>
        <taxon>Aphelenchoidea</taxon>
        <taxon>Aphelenchoididae</taxon>
        <taxon>Bursaphelenchus</taxon>
    </lineage>
</organism>
<dbReference type="PANTHER" id="PTHR28670">
    <property type="entry name" value="UV-STIMULATED SCAFFOLD PROTEIN A"/>
    <property type="match status" value="1"/>
</dbReference>
<evidence type="ECO:0000256" key="6">
    <source>
        <dbReference type="ARBA" id="ARBA00022771"/>
    </source>
</evidence>
<gene>
    <name evidence="12" type="ORF">BOKJ2_LOCUS7464</name>
</gene>
<dbReference type="OrthoDB" id="5594015at2759"/>
<dbReference type="PANTHER" id="PTHR28670:SF1">
    <property type="entry name" value="UV-STIMULATED SCAFFOLD PROTEIN A"/>
    <property type="match status" value="1"/>
</dbReference>
<keyword evidence="8" id="KW-0175">Coiled coil</keyword>
<dbReference type="GO" id="GO:0000993">
    <property type="term" value="F:RNA polymerase II complex binding"/>
    <property type="evidence" value="ECO:0007669"/>
    <property type="project" value="TreeGrafter"/>
</dbReference>
<evidence type="ECO:0000259" key="11">
    <source>
        <dbReference type="Pfam" id="PF09740"/>
    </source>
</evidence>
<dbReference type="Proteomes" id="UP000614601">
    <property type="component" value="Unassembled WGS sequence"/>
</dbReference>
<keyword evidence="6" id="KW-0863">Zinc-finger</keyword>
<keyword evidence="9" id="KW-0234">DNA repair</keyword>
<dbReference type="EMBL" id="CAJFDH010000004">
    <property type="protein sequence ID" value="CAD5218254.1"/>
    <property type="molecule type" value="Genomic_DNA"/>
</dbReference>
<dbReference type="GO" id="GO:0006283">
    <property type="term" value="P:transcription-coupled nucleotide-excision repair"/>
    <property type="evidence" value="ECO:0007669"/>
    <property type="project" value="TreeGrafter"/>
</dbReference>
<proteinExistence type="inferred from homology"/>
<dbReference type="GO" id="GO:0009411">
    <property type="term" value="P:response to UV"/>
    <property type="evidence" value="ECO:0007669"/>
    <property type="project" value="InterPro"/>
</dbReference>
<dbReference type="InterPro" id="IPR049408">
    <property type="entry name" value="UVSSA_N_a-solenoid_rpt"/>
</dbReference>
<evidence type="ECO:0000256" key="1">
    <source>
        <dbReference type="ARBA" id="ARBA00004286"/>
    </source>
</evidence>
<feature type="region of interest" description="Disordered" evidence="10">
    <location>
        <begin position="353"/>
        <end position="428"/>
    </location>
</feature>
<feature type="domain" description="UV-stimulated scaffold protein A C-terminal" evidence="11">
    <location>
        <begin position="432"/>
        <end position="535"/>
    </location>
</feature>
<dbReference type="EMBL" id="CAJFCW020000004">
    <property type="protein sequence ID" value="CAG9109747.1"/>
    <property type="molecule type" value="Genomic_DNA"/>
</dbReference>
<keyword evidence="7" id="KW-0862">Zinc</keyword>
<comment type="caution">
    <text evidence="12">The sequence shown here is derived from an EMBL/GenBank/DDBJ whole genome shotgun (WGS) entry which is preliminary data.</text>
</comment>
<evidence type="ECO:0000256" key="5">
    <source>
        <dbReference type="ARBA" id="ARBA00022763"/>
    </source>
</evidence>
<protein>
    <recommendedName>
        <fullName evidence="11">UV-stimulated scaffold protein A C-terminal domain-containing protein</fullName>
    </recommendedName>
</protein>
<keyword evidence="13" id="KW-1185">Reference proteome</keyword>
<evidence type="ECO:0000256" key="8">
    <source>
        <dbReference type="ARBA" id="ARBA00023054"/>
    </source>
</evidence>
<dbReference type="Pfam" id="PF20867">
    <property type="entry name" value="UVSSA_N"/>
    <property type="match status" value="1"/>
</dbReference>
<comment type="similarity">
    <text evidence="2">Belongs to the UVSSA family.</text>
</comment>
<keyword evidence="4" id="KW-0479">Metal-binding</keyword>
<accession>A0A811KSE5</accession>
<evidence type="ECO:0000313" key="13">
    <source>
        <dbReference type="Proteomes" id="UP000614601"/>
    </source>
</evidence>
<dbReference type="Pfam" id="PF09740">
    <property type="entry name" value="DUF2043"/>
    <property type="match status" value="1"/>
</dbReference>
<evidence type="ECO:0000256" key="10">
    <source>
        <dbReference type="SAM" id="MobiDB-lite"/>
    </source>
</evidence>
<dbReference type="Proteomes" id="UP000783686">
    <property type="component" value="Unassembled WGS sequence"/>
</dbReference>
<reference evidence="12" key="1">
    <citation type="submission" date="2020-09" db="EMBL/GenBank/DDBJ databases">
        <authorList>
            <person name="Kikuchi T."/>
        </authorList>
    </citation>
    <scope>NUCLEOTIDE SEQUENCE</scope>
    <source>
        <strain evidence="12">SH1</strain>
    </source>
</reference>
<evidence type="ECO:0000256" key="7">
    <source>
        <dbReference type="ARBA" id="ARBA00022833"/>
    </source>
</evidence>
<dbReference type="InterPro" id="IPR018610">
    <property type="entry name" value="UVSSA"/>
</dbReference>
<comment type="subcellular location">
    <subcellularLocation>
        <location evidence="1">Chromosome</location>
    </subcellularLocation>
</comment>
<evidence type="ECO:0000256" key="4">
    <source>
        <dbReference type="ARBA" id="ARBA00022723"/>
    </source>
</evidence>
<dbReference type="GO" id="GO:0005694">
    <property type="term" value="C:chromosome"/>
    <property type="evidence" value="ECO:0007669"/>
    <property type="project" value="UniProtKB-SubCell"/>
</dbReference>
<feature type="compositionally biased region" description="Low complexity" evidence="10">
    <location>
        <begin position="373"/>
        <end position="382"/>
    </location>
</feature>
<dbReference type="AlphaFoldDB" id="A0A811KSE5"/>